<evidence type="ECO:0000313" key="3">
    <source>
        <dbReference type="Proteomes" id="UP001595803"/>
    </source>
</evidence>
<accession>A0ABV7Z587</accession>
<dbReference type="InterPro" id="IPR007410">
    <property type="entry name" value="LpqE-like"/>
</dbReference>
<dbReference type="InterPro" id="IPR058248">
    <property type="entry name" value="Lxx211020-like"/>
</dbReference>
<dbReference type="EMBL" id="JBHRZG010000002">
    <property type="protein sequence ID" value="MFC3831817.1"/>
    <property type="molecule type" value="Genomic_DNA"/>
</dbReference>
<keyword evidence="1" id="KW-0732">Signal</keyword>
<dbReference type="SUPFAM" id="SSF110087">
    <property type="entry name" value="DR1885-like metal-binding protein"/>
    <property type="match status" value="1"/>
</dbReference>
<dbReference type="Pfam" id="PF04314">
    <property type="entry name" value="PCuAC"/>
    <property type="match status" value="1"/>
</dbReference>
<feature type="chain" id="PRO_5045455881" evidence="1">
    <location>
        <begin position="28"/>
        <end position="164"/>
    </location>
</feature>
<dbReference type="PANTHER" id="PTHR36302:SF1">
    <property type="entry name" value="COPPER CHAPERONE PCU(A)C"/>
    <property type="match status" value="1"/>
</dbReference>
<evidence type="ECO:0000256" key="1">
    <source>
        <dbReference type="SAM" id="SignalP"/>
    </source>
</evidence>
<proteinExistence type="predicted"/>
<gene>
    <name evidence="2" type="ORF">ACFOSB_02935</name>
</gene>
<sequence>MSHFHVPRRPVRALLLGLAVLAAPALAHTAHHPVPVPNPGAAPLALKATQARVVSVPPTITETSMFVTLANAGTTPVVLTGVRSPLAAHAMLMQTVTDARGVTGMTATPTLTVPARRTLTLSAAGPHVMLMGLKRALKPGETVPVILSDRAGRTLTVRATVWKP</sequence>
<dbReference type="Proteomes" id="UP001595803">
    <property type="component" value="Unassembled WGS sequence"/>
</dbReference>
<name>A0ABV7Z587_9DEIO</name>
<dbReference type="Gene3D" id="2.60.40.1890">
    <property type="entry name" value="PCu(A)C copper chaperone"/>
    <property type="match status" value="1"/>
</dbReference>
<comment type="caution">
    <text evidence="2">The sequence shown here is derived from an EMBL/GenBank/DDBJ whole genome shotgun (WGS) entry which is preliminary data.</text>
</comment>
<dbReference type="InterPro" id="IPR036182">
    <property type="entry name" value="PCuAC_sf"/>
</dbReference>
<protein>
    <submittedName>
        <fullName evidence="2">Copper chaperone PCu(A)C</fullName>
    </submittedName>
</protein>
<keyword evidence="3" id="KW-1185">Reference proteome</keyword>
<evidence type="ECO:0000313" key="2">
    <source>
        <dbReference type="EMBL" id="MFC3831817.1"/>
    </source>
</evidence>
<dbReference type="PANTHER" id="PTHR36302">
    <property type="entry name" value="BLR7088 PROTEIN"/>
    <property type="match status" value="1"/>
</dbReference>
<feature type="signal peptide" evidence="1">
    <location>
        <begin position="1"/>
        <end position="27"/>
    </location>
</feature>
<dbReference type="RefSeq" id="WP_295820553.1">
    <property type="nucleotide sequence ID" value="NZ_JBHRZG010000002.1"/>
</dbReference>
<reference evidence="3" key="1">
    <citation type="journal article" date="2019" name="Int. J. Syst. Evol. Microbiol.">
        <title>The Global Catalogue of Microorganisms (GCM) 10K type strain sequencing project: providing services to taxonomists for standard genome sequencing and annotation.</title>
        <authorList>
            <consortium name="The Broad Institute Genomics Platform"/>
            <consortium name="The Broad Institute Genome Sequencing Center for Infectious Disease"/>
            <person name="Wu L."/>
            <person name="Ma J."/>
        </authorList>
    </citation>
    <scope>NUCLEOTIDE SEQUENCE [LARGE SCALE GENOMIC DNA]</scope>
    <source>
        <strain evidence="3">CCTCC AB 2017081</strain>
    </source>
</reference>
<organism evidence="2 3">
    <name type="scientific">Deinococcus rufus</name>
    <dbReference type="NCBI Taxonomy" id="2136097"/>
    <lineage>
        <taxon>Bacteria</taxon>
        <taxon>Thermotogati</taxon>
        <taxon>Deinococcota</taxon>
        <taxon>Deinococci</taxon>
        <taxon>Deinococcales</taxon>
        <taxon>Deinococcaceae</taxon>
        <taxon>Deinococcus</taxon>
    </lineage>
</organism>